<feature type="region of interest" description="Disordered" evidence="7">
    <location>
        <begin position="139"/>
        <end position="470"/>
    </location>
</feature>
<dbReference type="PANTHER" id="PTHR40012:SF1">
    <property type="entry name" value="AUTOPHAGY-RELATED PROTEIN 29"/>
    <property type="match status" value="1"/>
</dbReference>
<evidence type="ECO:0000256" key="2">
    <source>
        <dbReference type="ARBA" id="ARBA00010082"/>
    </source>
</evidence>
<reference evidence="9 10" key="1">
    <citation type="journal article" date="2023" name="G3 (Bethesda)">
        <title>A chromosome-level genome assembly of Zasmidium syzygii isolated from banana leaves.</title>
        <authorList>
            <person name="van Westerhoven A.C."/>
            <person name="Mehrabi R."/>
            <person name="Talebi R."/>
            <person name="Steentjes M.B.F."/>
            <person name="Corcolon B."/>
            <person name="Chong P.A."/>
            <person name="Kema G.H.J."/>
            <person name="Seidl M.F."/>
        </authorList>
    </citation>
    <scope>NUCLEOTIDE SEQUENCE [LARGE SCALE GENOMIC DNA]</scope>
    <source>
        <strain evidence="9 10">P124</strain>
    </source>
</reference>
<dbReference type="InterPro" id="IPR039113">
    <property type="entry name" value="ATG29"/>
</dbReference>
<feature type="compositionally biased region" description="Low complexity" evidence="7">
    <location>
        <begin position="340"/>
        <end position="349"/>
    </location>
</feature>
<keyword evidence="4" id="KW-0813">Transport</keyword>
<evidence type="ECO:0000256" key="1">
    <source>
        <dbReference type="ARBA" id="ARBA00004329"/>
    </source>
</evidence>
<protein>
    <recommendedName>
        <fullName evidence="3">Autophagy-related protein 29</fullName>
    </recommendedName>
</protein>
<dbReference type="Pfam" id="PF18388">
    <property type="entry name" value="ATG29_N"/>
    <property type="match status" value="1"/>
</dbReference>
<feature type="compositionally biased region" description="Low complexity" evidence="7">
    <location>
        <begin position="358"/>
        <end position="369"/>
    </location>
</feature>
<gene>
    <name evidence="9" type="ORF">PRZ48_013708</name>
</gene>
<comment type="similarity">
    <text evidence="2">Belongs to the ATG29 family.</text>
</comment>
<evidence type="ECO:0000256" key="4">
    <source>
        <dbReference type="ARBA" id="ARBA00022448"/>
    </source>
</evidence>
<feature type="compositionally biased region" description="Polar residues" evidence="7">
    <location>
        <begin position="370"/>
        <end position="384"/>
    </location>
</feature>
<keyword evidence="5" id="KW-0653">Protein transport</keyword>
<feature type="compositionally biased region" description="Acidic residues" evidence="7">
    <location>
        <begin position="300"/>
        <end position="311"/>
    </location>
</feature>
<comment type="caution">
    <text evidence="9">The sequence shown here is derived from an EMBL/GenBank/DDBJ whole genome shotgun (WGS) entry which is preliminary data.</text>
</comment>
<feature type="compositionally biased region" description="Low complexity" evidence="7">
    <location>
        <begin position="1"/>
        <end position="20"/>
    </location>
</feature>
<dbReference type="Proteomes" id="UP001305779">
    <property type="component" value="Unassembled WGS sequence"/>
</dbReference>
<dbReference type="Gene3D" id="1.10.10.2570">
    <property type="match status" value="1"/>
</dbReference>
<feature type="compositionally biased region" description="Polar residues" evidence="7">
    <location>
        <begin position="443"/>
        <end position="452"/>
    </location>
</feature>
<sequence>MSPSSSALPSQSKPRSRQSSNATPVPGQEPPRISTNVQKPSSRPQSPYLQTQSSSKPPHYTVFIRLPFTRGTFEDPPPVEWNAAKDRQLWKLISGGKGDVDWEGLSNDFGVDLGFLVMQGAWLSERHMERMRRQVGRIAQGDGTGSGSGVGGIRMERTGSRESKLQTGSTVSAFKRDSPITPVGGEGSPGTSTPQGRVAISRTPSTTTVTQSKITGSRIQQPLQRALRGSSGSGRRPAPIATSAGQSPRDEYYEDAIEHEGPSESDSEEEPSALSRSQAFRRPLISRKAKQTLGTLGSDGDAEGDEDDDDSGGYLPFATTSKPGKDDPAATIRGSPKRQTATTATASSSKPKPIRENSTTTESSASSASMHRQPSTDTDNGTEGRQQRPPGPLSPRHRAQLASMSPRYRKDGSEGSPSMGSSFSDLDDASVTQSALEDALMSNMRTQGSYGSSIGGRMSSLRDALGRRGQ</sequence>
<feature type="compositionally biased region" description="Polar residues" evidence="7">
    <location>
        <begin position="202"/>
        <end position="223"/>
    </location>
</feature>
<keyword evidence="10" id="KW-1185">Reference proteome</keyword>
<dbReference type="InterPro" id="IPR039362">
    <property type="entry name" value="ATG29_sf"/>
</dbReference>
<proteinExistence type="inferred from homology"/>
<feature type="compositionally biased region" description="Basic and acidic residues" evidence="7">
    <location>
        <begin position="154"/>
        <end position="164"/>
    </location>
</feature>
<feature type="region of interest" description="Disordered" evidence="7">
    <location>
        <begin position="1"/>
        <end position="56"/>
    </location>
</feature>
<feature type="compositionally biased region" description="Low complexity" evidence="7">
    <location>
        <begin position="414"/>
        <end position="424"/>
    </location>
</feature>
<name>A0ABR0E1U3_ZASCE</name>
<dbReference type="InterPro" id="IPR040666">
    <property type="entry name" value="Atg29_N"/>
</dbReference>
<feature type="domain" description="Atg29 N-terminal" evidence="8">
    <location>
        <begin position="60"/>
        <end position="111"/>
    </location>
</feature>
<organism evidence="9 10">
    <name type="scientific">Zasmidium cellare</name>
    <name type="common">Wine cellar mold</name>
    <name type="synonym">Racodium cellare</name>
    <dbReference type="NCBI Taxonomy" id="395010"/>
    <lineage>
        <taxon>Eukaryota</taxon>
        <taxon>Fungi</taxon>
        <taxon>Dikarya</taxon>
        <taxon>Ascomycota</taxon>
        <taxon>Pezizomycotina</taxon>
        <taxon>Dothideomycetes</taxon>
        <taxon>Dothideomycetidae</taxon>
        <taxon>Mycosphaerellales</taxon>
        <taxon>Mycosphaerellaceae</taxon>
        <taxon>Zasmidium</taxon>
    </lineage>
</organism>
<feature type="compositionally biased region" description="Polar residues" evidence="7">
    <location>
        <begin position="33"/>
        <end position="56"/>
    </location>
</feature>
<evidence type="ECO:0000256" key="3">
    <source>
        <dbReference type="ARBA" id="ARBA00013784"/>
    </source>
</evidence>
<dbReference type="EMBL" id="JAXOVC010000012">
    <property type="protein sequence ID" value="KAK4495377.1"/>
    <property type="molecule type" value="Genomic_DNA"/>
</dbReference>
<evidence type="ECO:0000256" key="5">
    <source>
        <dbReference type="ARBA" id="ARBA00022927"/>
    </source>
</evidence>
<evidence type="ECO:0000256" key="6">
    <source>
        <dbReference type="ARBA" id="ARBA00023006"/>
    </source>
</evidence>
<accession>A0ABR0E1U3</accession>
<keyword evidence="6" id="KW-0072">Autophagy</keyword>
<evidence type="ECO:0000313" key="10">
    <source>
        <dbReference type="Proteomes" id="UP001305779"/>
    </source>
</evidence>
<comment type="subcellular location">
    <subcellularLocation>
        <location evidence="1">Preautophagosomal structure</location>
    </subcellularLocation>
</comment>
<evidence type="ECO:0000313" key="9">
    <source>
        <dbReference type="EMBL" id="KAK4495377.1"/>
    </source>
</evidence>
<feature type="compositionally biased region" description="Gly residues" evidence="7">
    <location>
        <begin position="142"/>
        <end position="152"/>
    </location>
</feature>
<dbReference type="PANTHER" id="PTHR40012">
    <property type="entry name" value="AUTOPHAGY-RELATED PROTEIN 29"/>
    <property type="match status" value="1"/>
</dbReference>
<evidence type="ECO:0000256" key="7">
    <source>
        <dbReference type="SAM" id="MobiDB-lite"/>
    </source>
</evidence>
<evidence type="ECO:0000259" key="8">
    <source>
        <dbReference type="Pfam" id="PF18388"/>
    </source>
</evidence>
<feature type="compositionally biased region" description="Basic and acidic residues" evidence="7">
    <location>
        <begin position="248"/>
        <end position="262"/>
    </location>
</feature>